<dbReference type="SUPFAM" id="SSF102114">
    <property type="entry name" value="Radical SAM enzymes"/>
    <property type="match status" value="1"/>
</dbReference>
<protein>
    <submittedName>
        <fullName evidence="12">Glycyl-radical enzyme activating protein family</fullName>
        <ecNumber evidence="12">1.97.1.4</ecNumber>
    </submittedName>
</protein>
<accession>A8ZUG4</accession>
<keyword evidence="7 12" id="KW-0560">Oxidoreductase</keyword>
<dbReference type="InterPro" id="IPR040074">
    <property type="entry name" value="BssD/PflA/YjjW"/>
</dbReference>
<dbReference type="GO" id="GO:0051539">
    <property type="term" value="F:4 iron, 4 sulfur cluster binding"/>
    <property type="evidence" value="ECO:0007669"/>
    <property type="project" value="UniProtKB-KW"/>
</dbReference>
<dbReference type="PROSITE" id="PS51918">
    <property type="entry name" value="RADICAL_SAM"/>
    <property type="match status" value="1"/>
</dbReference>
<evidence type="ECO:0000259" key="11">
    <source>
        <dbReference type="PROSITE" id="PS51918"/>
    </source>
</evidence>
<evidence type="ECO:0000259" key="10">
    <source>
        <dbReference type="PROSITE" id="PS51379"/>
    </source>
</evidence>
<dbReference type="Gene3D" id="3.30.70.20">
    <property type="match status" value="1"/>
</dbReference>
<comment type="subunit">
    <text evidence="3">Monomer.</text>
</comment>
<keyword evidence="6" id="KW-0479">Metal-binding</keyword>
<dbReference type="RefSeq" id="WP_012175608.1">
    <property type="nucleotide sequence ID" value="NC_009943.1"/>
</dbReference>
<dbReference type="InterPro" id="IPR017896">
    <property type="entry name" value="4Fe4S_Fe-S-bd"/>
</dbReference>
<evidence type="ECO:0000256" key="9">
    <source>
        <dbReference type="ARBA" id="ARBA00023014"/>
    </source>
</evidence>
<dbReference type="InterPro" id="IPR017900">
    <property type="entry name" value="4Fe4S_Fe_S_CS"/>
</dbReference>
<evidence type="ECO:0000256" key="6">
    <source>
        <dbReference type="ARBA" id="ARBA00022723"/>
    </source>
</evidence>
<keyword evidence="5" id="KW-0949">S-adenosyl-L-methionine</keyword>
<dbReference type="SFLD" id="SFLDG01118">
    <property type="entry name" value="activating_enzymes__group_2"/>
    <property type="match status" value="1"/>
</dbReference>
<dbReference type="EMBL" id="CP000859">
    <property type="protein sequence ID" value="ABW67996.1"/>
    <property type="molecule type" value="Genomic_DNA"/>
</dbReference>
<keyword evidence="9" id="KW-0411">Iron-sulfur</keyword>
<keyword evidence="4" id="KW-0004">4Fe-4S</keyword>
<dbReference type="eggNOG" id="COG1180">
    <property type="taxonomic scope" value="Bacteria"/>
</dbReference>
<dbReference type="HOGENOM" id="CLU_058969_0_0_7"/>
<organism evidence="12 13">
    <name type="scientific">Desulfosudis oleivorans (strain DSM 6200 / JCM 39069 / Hxd3)</name>
    <name type="common">Desulfococcus oleovorans</name>
    <dbReference type="NCBI Taxonomy" id="96561"/>
    <lineage>
        <taxon>Bacteria</taxon>
        <taxon>Pseudomonadati</taxon>
        <taxon>Thermodesulfobacteriota</taxon>
        <taxon>Desulfobacteria</taxon>
        <taxon>Desulfobacterales</taxon>
        <taxon>Desulfosudaceae</taxon>
        <taxon>Desulfosudis</taxon>
    </lineage>
</organism>
<evidence type="ECO:0000256" key="4">
    <source>
        <dbReference type="ARBA" id="ARBA00022485"/>
    </source>
</evidence>
<evidence type="ECO:0000313" key="12">
    <source>
        <dbReference type="EMBL" id="ABW67996.1"/>
    </source>
</evidence>
<dbReference type="Pfam" id="PF00037">
    <property type="entry name" value="Fer4"/>
    <property type="match status" value="2"/>
</dbReference>
<evidence type="ECO:0000256" key="5">
    <source>
        <dbReference type="ARBA" id="ARBA00022691"/>
    </source>
</evidence>
<dbReference type="NCBIfam" id="TIGR02494">
    <property type="entry name" value="PFLE_PFLC"/>
    <property type="match status" value="1"/>
</dbReference>
<dbReference type="PROSITE" id="PS01087">
    <property type="entry name" value="RADICAL_ACTIVATING"/>
    <property type="match status" value="1"/>
</dbReference>
<dbReference type="InterPro" id="IPR058240">
    <property type="entry name" value="rSAM_sf"/>
</dbReference>
<comment type="similarity">
    <text evidence="2">Belongs to the organic radical-activating enzymes family.</text>
</comment>
<dbReference type="Pfam" id="PF04055">
    <property type="entry name" value="Radical_SAM"/>
    <property type="match status" value="1"/>
</dbReference>
<evidence type="ECO:0000256" key="2">
    <source>
        <dbReference type="ARBA" id="ARBA00009777"/>
    </source>
</evidence>
<name>A8ZUG4_DESOH</name>
<dbReference type="InterPro" id="IPR001989">
    <property type="entry name" value="Radical_activat_CS"/>
</dbReference>
<dbReference type="InterPro" id="IPR013785">
    <property type="entry name" value="Aldolase_TIM"/>
</dbReference>
<dbReference type="SFLD" id="SFLDG01066">
    <property type="entry name" value="organic_radical-activating_enz"/>
    <property type="match status" value="1"/>
</dbReference>
<evidence type="ECO:0000256" key="8">
    <source>
        <dbReference type="ARBA" id="ARBA00023004"/>
    </source>
</evidence>
<dbReference type="PANTHER" id="PTHR30352">
    <property type="entry name" value="PYRUVATE FORMATE-LYASE-ACTIVATING ENZYME"/>
    <property type="match status" value="1"/>
</dbReference>
<dbReference type="AlphaFoldDB" id="A8ZUG4"/>
<dbReference type="OrthoDB" id="9782387at2"/>
<evidence type="ECO:0000256" key="3">
    <source>
        <dbReference type="ARBA" id="ARBA00011245"/>
    </source>
</evidence>
<comment type="cofactor">
    <cofactor evidence="1">
        <name>[4Fe-4S] cluster</name>
        <dbReference type="ChEBI" id="CHEBI:49883"/>
    </cofactor>
</comment>
<dbReference type="InterPro" id="IPR034457">
    <property type="entry name" value="Organic_radical-activating"/>
</dbReference>
<dbReference type="SFLD" id="SFLDS00029">
    <property type="entry name" value="Radical_SAM"/>
    <property type="match status" value="1"/>
</dbReference>
<reference evidence="12 13" key="1">
    <citation type="submission" date="2007-10" db="EMBL/GenBank/DDBJ databases">
        <title>Complete sequence of Desulfococcus oleovorans Hxd3.</title>
        <authorList>
            <consortium name="US DOE Joint Genome Institute"/>
            <person name="Copeland A."/>
            <person name="Lucas S."/>
            <person name="Lapidus A."/>
            <person name="Barry K."/>
            <person name="Glavina del Rio T."/>
            <person name="Dalin E."/>
            <person name="Tice H."/>
            <person name="Pitluck S."/>
            <person name="Kiss H."/>
            <person name="Brettin T."/>
            <person name="Bruce D."/>
            <person name="Detter J.C."/>
            <person name="Han C."/>
            <person name="Schmutz J."/>
            <person name="Larimer F."/>
            <person name="Land M."/>
            <person name="Hauser L."/>
            <person name="Kyrpides N."/>
            <person name="Kim E."/>
            <person name="Wawrik B."/>
            <person name="Richardson P."/>
        </authorList>
    </citation>
    <scope>NUCLEOTIDE SEQUENCE [LARGE SCALE GENOMIC DNA]</scope>
    <source>
        <strain evidence="13">DSM 6200 / JCM 39069 / Hxd3</strain>
    </source>
</reference>
<evidence type="ECO:0000256" key="1">
    <source>
        <dbReference type="ARBA" id="ARBA00001966"/>
    </source>
</evidence>
<keyword evidence="8" id="KW-0408">Iron</keyword>
<feature type="domain" description="4Fe-4S ferredoxin-type" evidence="10">
    <location>
        <begin position="49"/>
        <end position="78"/>
    </location>
</feature>
<dbReference type="PROSITE" id="PS00198">
    <property type="entry name" value="4FE4S_FER_1"/>
    <property type="match status" value="1"/>
</dbReference>
<dbReference type="InterPro" id="IPR007197">
    <property type="entry name" value="rSAM"/>
</dbReference>
<keyword evidence="13" id="KW-1185">Reference proteome</keyword>
<dbReference type="InterPro" id="IPR012839">
    <property type="entry name" value="Organic_radical_activase"/>
</dbReference>
<dbReference type="SUPFAM" id="SSF54862">
    <property type="entry name" value="4Fe-4S ferredoxins"/>
    <property type="match status" value="1"/>
</dbReference>
<proteinExistence type="inferred from homology"/>
<dbReference type="EC" id="1.97.1.4" evidence="12"/>
<dbReference type="PROSITE" id="PS51379">
    <property type="entry name" value="4FE4S_FER_2"/>
    <property type="match status" value="2"/>
</dbReference>
<evidence type="ECO:0000313" key="13">
    <source>
        <dbReference type="Proteomes" id="UP000008561"/>
    </source>
</evidence>
<dbReference type="PANTHER" id="PTHR30352:SF4">
    <property type="entry name" value="PYRUVATE FORMATE-LYASE 2-ACTIVATING ENZYME"/>
    <property type="match status" value="1"/>
</dbReference>
<feature type="domain" description="4Fe-4S ferredoxin-type" evidence="10">
    <location>
        <begin position="79"/>
        <end position="106"/>
    </location>
</feature>
<dbReference type="STRING" id="96561.Dole_2192"/>
<dbReference type="KEGG" id="dol:Dole_2192"/>
<dbReference type="GO" id="GO:0043365">
    <property type="term" value="F:[formate-C-acetyltransferase]-activating enzyme activity"/>
    <property type="evidence" value="ECO:0007669"/>
    <property type="project" value="UniProtKB-EC"/>
</dbReference>
<evidence type="ECO:0000256" key="7">
    <source>
        <dbReference type="ARBA" id="ARBA00023002"/>
    </source>
</evidence>
<dbReference type="Proteomes" id="UP000008561">
    <property type="component" value="Chromosome"/>
</dbReference>
<dbReference type="Gene3D" id="3.20.20.70">
    <property type="entry name" value="Aldolase class I"/>
    <property type="match status" value="1"/>
</dbReference>
<sequence>MTNTQTPLVLDIKGNSLDDGPGIRSVIFFKGCPLSCVWCHNPESKKAGPEIAFDKGRCIDCGACRETCPEQALSKANPFYIDRKRCTLCFACVAACPSGALEQVGKEMPVTDILEQVLPDKPFFDASGGGVTLSGGEPTLFMDFTADLLTAIKREDIHTLVETCGLFDAERFVTMLYPMLDTIYFDIKIIDPTAHKTYCGVPNDRILANFATLFARAPKDGKTLLPRTPLIPGITDTEKNITDIAAFLKKLGVTQSALLAYNPLWHDKTDKIGTPDPYKTDKAMTAFADNSVLEKSRKIFAEAGIET</sequence>
<feature type="domain" description="Radical SAM core" evidence="11">
    <location>
        <begin position="18"/>
        <end position="306"/>
    </location>
</feature>
<dbReference type="PIRSF" id="PIRSF000371">
    <property type="entry name" value="PFL_act_enz"/>
    <property type="match status" value="1"/>
</dbReference>
<dbReference type="GO" id="GO:0046872">
    <property type="term" value="F:metal ion binding"/>
    <property type="evidence" value="ECO:0007669"/>
    <property type="project" value="UniProtKB-KW"/>
</dbReference>
<gene>
    <name evidence="12" type="ordered locus">Dole_2192</name>
</gene>